<dbReference type="GO" id="GO:0019568">
    <property type="term" value="P:arabinose catabolic process"/>
    <property type="evidence" value="ECO:0007669"/>
    <property type="project" value="EnsemblFungi"/>
</dbReference>
<evidence type="ECO:0000256" key="8">
    <source>
        <dbReference type="PIRSR" id="PIRSR000097-2"/>
    </source>
</evidence>
<dbReference type="CDD" id="cd19071">
    <property type="entry name" value="AKR_AKR1-5-like"/>
    <property type="match status" value="1"/>
</dbReference>
<evidence type="ECO:0000256" key="3">
    <source>
        <dbReference type="ARBA" id="ARBA00051098"/>
    </source>
</evidence>
<dbReference type="GO" id="GO:0042843">
    <property type="term" value="P:D-xylose catabolic process"/>
    <property type="evidence" value="ECO:0007669"/>
    <property type="project" value="EnsemblFungi"/>
</dbReference>
<dbReference type="PANTHER" id="PTHR43827:SF13">
    <property type="entry name" value="ALDO_KETO REDUCTASE FAMILY PROTEIN"/>
    <property type="match status" value="1"/>
</dbReference>
<reference evidence="11 12" key="1">
    <citation type="submission" date="2020-03" db="EMBL/GenBank/DDBJ databases">
        <title>FDA dAtabase for Regulatory Grade micrObial Sequences (FDA-ARGOS): Supporting development and validation of Infectious Disease Dx tests.</title>
        <authorList>
            <person name="Campos J."/>
            <person name="Goldberg B."/>
            <person name="Tallon L."/>
            <person name="Sadzewicz L."/>
            <person name="Vavikolanu K."/>
            <person name="Mehta A."/>
            <person name="Aluvathingal J."/>
            <person name="Nadendla S."/>
            <person name="Nandy P."/>
            <person name="Geyer C."/>
            <person name="Yan Y."/>
            <person name="Sichtig H."/>
        </authorList>
    </citation>
    <scope>NUCLEOTIDE SEQUENCE [LARGE SCALE GENOMIC DNA]</scope>
    <source>
        <strain evidence="11 12">FDAARGOS_656</strain>
    </source>
</reference>
<dbReference type="Proteomes" id="UP000536275">
    <property type="component" value="Unassembled WGS sequence"/>
</dbReference>
<dbReference type="GO" id="GO:0047011">
    <property type="term" value="F:2-dehydropantolactone reductase (A-specific) activity"/>
    <property type="evidence" value="ECO:0007669"/>
    <property type="project" value="UniProtKB-ARBA"/>
</dbReference>
<dbReference type="InterPro" id="IPR023210">
    <property type="entry name" value="NADP_OxRdtase_dom"/>
</dbReference>
<dbReference type="InterPro" id="IPR020471">
    <property type="entry name" value="AKR"/>
</dbReference>
<evidence type="ECO:0000256" key="1">
    <source>
        <dbReference type="ARBA" id="ARBA00023002"/>
    </source>
</evidence>
<feature type="site" description="Lowers pKa of active site Tyr" evidence="9">
    <location>
        <position position="80"/>
    </location>
</feature>
<dbReference type="Pfam" id="PF00248">
    <property type="entry name" value="Aldo_ket_red"/>
    <property type="match status" value="1"/>
</dbReference>
<protein>
    <recommendedName>
        <fullName evidence="5">2-dehydropantolactone reductase</fullName>
        <ecNumber evidence="4">1.1.1.358</ecNumber>
    </recommendedName>
    <alternativeName>
        <fullName evidence="5">2-dehydropantolactone reductase</fullName>
    </alternativeName>
    <alternativeName>
        <fullName evidence="6">Ketopantoyl-lactone reductase</fullName>
    </alternativeName>
</protein>
<evidence type="ECO:0000256" key="7">
    <source>
        <dbReference type="PIRSR" id="PIRSR000097-1"/>
    </source>
</evidence>
<dbReference type="Gene3D" id="3.20.20.100">
    <property type="entry name" value="NADP-dependent oxidoreductase domain"/>
    <property type="match status" value="1"/>
</dbReference>
<proteinExistence type="predicted"/>
<dbReference type="InterPro" id="IPR018170">
    <property type="entry name" value="Aldo/ket_reductase_CS"/>
</dbReference>
<dbReference type="GO" id="GO:0004032">
    <property type="term" value="F:aldose reductase (NADPH) activity"/>
    <property type="evidence" value="ECO:0007669"/>
    <property type="project" value="EnsemblFungi"/>
</dbReference>
<evidence type="ECO:0000259" key="10">
    <source>
        <dbReference type="Pfam" id="PF00248"/>
    </source>
</evidence>
<dbReference type="PROSITE" id="PS00063">
    <property type="entry name" value="ALDOKETO_REDUCTASE_3"/>
    <property type="match status" value="1"/>
</dbReference>
<evidence type="ECO:0000313" key="12">
    <source>
        <dbReference type="Proteomes" id="UP000536275"/>
    </source>
</evidence>
<dbReference type="FunFam" id="3.20.20.100:FF:000002">
    <property type="entry name" value="2,5-diketo-D-gluconic acid reductase A"/>
    <property type="match status" value="1"/>
</dbReference>
<organism evidence="11 12">
    <name type="scientific">Candida albicans</name>
    <name type="common">Yeast</name>
    <dbReference type="NCBI Taxonomy" id="5476"/>
    <lineage>
        <taxon>Eukaryota</taxon>
        <taxon>Fungi</taxon>
        <taxon>Dikarya</taxon>
        <taxon>Ascomycota</taxon>
        <taxon>Saccharomycotina</taxon>
        <taxon>Pichiomycetes</taxon>
        <taxon>Debaryomycetaceae</taxon>
        <taxon>Candida/Lodderomyces clade</taxon>
        <taxon>Candida</taxon>
    </lineage>
</organism>
<dbReference type="PANTHER" id="PTHR43827">
    <property type="entry name" value="2,5-DIKETO-D-GLUCONIC ACID REDUCTASE"/>
    <property type="match status" value="1"/>
</dbReference>
<feature type="active site" description="Proton donor" evidence="7">
    <location>
        <position position="50"/>
    </location>
</feature>
<comment type="catalytic activity">
    <reaction evidence="2">
        <text>(R)-pantolactone + NADP(+) = 2-dehydropantolactone + NADPH + H(+)</text>
        <dbReference type="Rhea" id="RHEA:18981"/>
        <dbReference type="ChEBI" id="CHEBI:15378"/>
        <dbReference type="ChEBI" id="CHEBI:16719"/>
        <dbReference type="ChEBI" id="CHEBI:18395"/>
        <dbReference type="ChEBI" id="CHEBI:57783"/>
        <dbReference type="ChEBI" id="CHEBI:58349"/>
        <dbReference type="EC" id="1.1.1.358"/>
    </reaction>
</comment>
<dbReference type="EMBL" id="JABWAD010000021">
    <property type="protein sequence ID" value="KAF6071149.1"/>
    <property type="molecule type" value="Genomic_DNA"/>
</dbReference>
<dbReference type="PIRSF" id="PIRSF000097">
    <property type="entry name" value="AKR"/>
    <property type="match status" value="1"/>
</dbReference>
<gene>
    <name evidence="11" type="ORF">FOB64_001557</name>
</gene>
<accession>A0A8H6C4G2</accession>
<dbReference type="SUPFAM" id="SSF51430">
    <property type="entry name" value="NAD(P)-linked oxidoreductase"/>
    <property type="match status" value="1"/>
</dbReference>
<dbReference type="SMR" id="A0A8H6C4G2"/>
<dbReference type="PROSITE" id="PS00062">
    <property type="entry name" value="ALDOKETO_REDUCTASE_2"/>
    <property type="match status" value="1"/>
</dbReference>
<dbReference type="InterPro" id="IPR036812">
    <property type="entry name" value="NAD(P)_OxRdtase_dom_sf"/>
</dbReference>
<keyword evidence="1" id="KW-0560">Oxidoreductase</keyword>
<dbReference type="PROSITE" id="PS51257">
    <property type="entry name" value="PROKAR_LIPOPROTEIN"/>
    <property type="match status" value="1"/>
</dbReference>
<evidence type="ECO:0000256" key="2">
    <source>
        <dbReference type="ARBA" id="ARBA00050878"/>
    </source>
</evidence>
<dbReference type="PRINTS" id="PR00069">
    <property type="entry name" value="ALDKETRDTASE"/>
</dbReference>
<evidence type="ECO:0000256" key="5">
    <source>
        <dbReference type="ARBA" id="ARBA00079693"/>
    </source>
</evidence>
<evidence type="ECO:0000256" key="6">
    <source>
        <dbReference type="ARBA" id="ARBA00081322"/>
    </source>
</evidence>
<evidence type="ECO:0000256" key="4">
    <source>
        <dbReference type="ARBA" id="ARBA00066965"/>
    </source>
</evidence>
<dbReference type="GO" id="GO:0034599">
    <property type="term" value="P:cellular response to oxidative stress"/>
    <property type="evidence" value="ECO:0007669"/>
    <property type="project" value="EnsemblFungi"/>
</dbReference>
<evidence type="ECO:0000313" key="11">
    <source>
        <dbReference type="EMBL" id="KAF6071149.1"/>
    </source>
</evidence>
<dbReference type="AlphaFoldDB" id="A0A8H6C4G2"/>
<feature type="binding site" evidence="8">
    <location>
        <position position="115"/>
    </location>
    <ligand>
        <name>substrate</name>
    </ligand>
</feature>
<evidence type="ECO:0000256" key="9">
    <source>
        <dbReference type="PIRSR" id="PIRSR000097-3"/>
    </source>
</evidence>
<sequence length="282" mass="32065">MSYRLIKLNSGHTIPSIGLGCYDIPRNKTVSVVYEACKVGYRHFDTAVLYGNEEEVIEGISKFLRENPNIPRSEFFYTTKLWNNQLGTSSTKQAISTMMAQVGDKLEYIDLLLIHSPLPGKTKRLESWKVLQDAVEKGWIKNIGVSNYGKHHIEELLTNATIPPAVNQIEISPWCMRQDLATWCLSKGINVEAYAPLTHGNKLQVNNTEFQEIMQKYNKSAAQILIKWSLQKGYIPLPKTKTPSRLKENLSVDDFELTNEEIKAIDQPDAYEPTDWECTDAP</sequence>
<feature type="domain" description="NADP-dependent oxidoreductase" evidence="10">
    <location>
        <begin position="24"/>
        <end position="267"/>
    </location>
</feature>
<dbReference type="GO" id="GO:0042180">
    <property type="term" value="P:ketone metabolic process"/>
    <property type="evidence" value="ECO:0007669"/>
    <property type="project" value="UniProtKB-ARBA"/>
</dbReference>
<comment type="caution">
    <text evidence="11">The sequence shown here is derived from an EMBL/GenBank/DDBJ whole genome shotgun (WGS) entry which is preliminary data.</text>
</comment>
<name>A0A8H6C4G2_CANAX</name>
<dbReference type="EC" id="1.1.1.358" evidence="4"/>
<dbReference type="OMA" id="PWCMRQE"/>
<comment type="catalytic activity">
    <reaction evidence="3">
        <text>isatin + NADPH + H(+) = 3-hydroxyindolin-2-one + NADP(+)</text>
        <dbReference type="Rhea" id="RHEA:68608"/>
        <dbReference type="ChEBI" id="CHEBI:15378"/>
        <dbReference type="ChEBI" id="CHEBI:27539"/>
        <dbReference type="ChEBI" id="CHEBI:28536"/>
        <dbReference type="ChEBI" id="CHEBI:57783"/>
        <dbReference type="ChEBI" id="CHEBI:58349"/>
    </reaction>
</comment>